<name>A0A0K2V6M8_LEPSM</name>
<proteinExistence type="predicted"/>
<protein>
    <submittedName>
        <fullName evidence="1">Uncharacterized protein</fullName>
    </submittedName>
</protein>
<evidence type="ECO:0000313" key="1">
    <source>
        <dbReference type="EMBL" id="CDW45970.1"/>
    </source>
</evidence>
<sequence>MNSSSYIALLLCRAAVHLNNPYFKNQCASVWMDNSIPIPQNLKNPLRSNLMYGERDKTLVCLSGSLAL</sequence>
<accession>A0A0K2V6M8</accession>
<reference evidence="1" key="1">
    <citation type="submission" date="2014-05" db="EMBL/GenBank/DDBJ databases">
        <authorList>
            <person name="Chronopoulou M."/>
        </authorList>
    </citation>
    <scope>NUCLEOTIDE SEQUENCE</scope>
    <source>
        <tissue evidence="1">Whole organism</tissue>
    </source>
</reference>
<dbReference type="AlphaFoldDB" id="A0A0K2V6M8"/>
<dbReference type="EMBL" id="HACA01028609">
    <property type="protein sequence ID" value="CDW45970.1"/>
    <property type="molecule type" value="Transcribed_RNA"/>
</dbReference>
<organism evidence="1">
    <name type="scientific">Lepeophtheirus salmonis</name>
    <name type="common">Salmon louse</name>
    <name type="synonym">Caligus salmonis</name>
    <dbReference type="NCBI Taxonomy" id="72036"/>
    <lineage>
        <taxon>Eukaryota</taxon>
        <taxon>Metazoa</taxon>
        <taxon>Ecdysozoa</taxon>
        <taxon>Arthropoda</taxon>
        <taxon>Crustacea</taxon>
        <taxon>Multicrustacea</taxon>
        <taxon>Hexanauplia</taxon>
        <taxon>Copepoda</taxon>
        <taxon>Siphonostomatoida</taxon>
        <taxon>Caligidae</taxon>
        <taxon>Lepeophtheirus</taxon>
    </lineage>
</organism>